<proteinExistence type="predicted"/>
<dbReference type="Proteomes" id="UP000805193">
    <property type="component" value="Unassembled WGS sequence"/>
</dbReference>
<protein>
    <submittedName>
        <fullName evidence="1">Uncharacterized protein</fullName>
    </submittedName>
</protein>
<evidence type="ECO:0000313" key="2">
    <source>
        <dbReference type="Proteomes" id="UP000805193"/>
    </source>
</evidence>
<name>A0AC60P3M3_IXOPE</name>
<evidence type="ECO:0000313" key="1">
    <source>
        <dbReference type="EMBL" id="KAG0413985.1"/>
    </source>
</evidence>
<sequence>MVEYKLSQLEDNGAVVSDPTKDSTPSSAEAGTLSWYSVAVVLATTALGAGVLNFPAAYDHAGGILVATLLQMLMVFALGVTVVVLAYCSDVNKDRTYHGIVLSMCGPRWRFLVAVSVLLTCYGVCVTYLLVLGDQFDRLFASFYGQDFCHKWYMSRQFTISIMAFIFVMPLCFLRRINYLQYASSLGIVAVLYPCFLTVFVYYTTDVRDVVIKTAPTSYMDLLVTVPVFCFAYQTHEVAIPVYAAMRDRALPPLAKAIACSMLVLLVAYCVMGTFGYLTYGAAVRPDIMEMFDATQTWVQFGVVALIIKMIVTYPLPAICGRDTLEGLYRDWSRWPTNVAAECKRRRRFFLSFGWFASSVCLAVLPVDIGVAVKLLGCLAALNIFLFPGLCLLGLLQKTVVVSHPHWLCFLAVVMIVVGGVLSLAVLVQTVLVDLVSGRAHQLCS</sequence>
<keyword evidence="2" id="KW-1185">Reference proteome</keyword>
<comment type="caution">
    <text evidence="1">The sequence shown here is derived from an EMBL/GenBank/DDBJ whole genome shotgun (WGS) entry which is preliminary data.</text>
</comment>
<dbReference type="EMBL" id="JABSTQ010011215">
    <property type="protein sequence ID" value="KAG0413985.1"/>
    <property type="molecule type" value="Genomic_DNA"/>
</dbReference>
<reference evidence="1 2" key="1">
    <citation type="journal article" date="2020" name="Cell">
        <title>Large-Scale Comparative Analyses of Tick Genomes Elucidate Their Genetic Diversity and Vector Capacities.</title>
        <authorList>
            <consortium name="Tick Genome and Microbiome Consortium (TIGMIC)"/>
            <person name="Jia N."/>
            <person name="Wang J."/>
            <person name="Shi W."/>
            <person name="Du L."/>
            <person name="Sun Y."/>
            <person name="Zhan W."/>
            <person name="Jiang J.F."/>
            <person name="Wang Q."/>
            <person name="Zhang B."/>
            <person name="Ji P."/>
            <person name="Bell-Sakyi L."/>
            <person name="Cui X.M."/>
            <person name="Yuan T.T."/>
            <person name="Jiang B.G."/>
            <person name="Yang W.F."/>
            <person name="Lam T.T."/>
            <person name="Chang Q.C."/>
            <person name="Ding S.J."/>
            <person name="Wang X.J."/>
            <person name="Zhu J.G."/>
            <person name="Ruan X.D."/>
            <person name="Zhao L."/>
            <person name="Wei J.T."/>
            <person name="Ye R.Z."/>
            <person name="Que T.C."/>
            <person name="Du C.H."/>
            <person name="Zhou Y.H."/>
            <person name="Cheng J.X."/>
            <person name="Dai P.F."/>
            <person name="Guo W.B."/>
            <person name="Han X.H."/>
            <person name="Huang E.J."/>
            <person name="Li L.F."/>
            <person name="Wei W."/>
            <person name="Gao Y.C."/>
            <person name="Liu J.Z."/>
            <person name="Shao H.Z."/>
            <person name="Wang X."/>
            <person name="Wang C.C."/>
            <person name="Yang T.C."/>
            <person name="Huo Q.B."/>
            <person name="Li W."/>
            <person name="Chen H.Y."/>
            <person name="Chen S.E."/>
            <person name="Zhou L.G."/>
            <person name="Ni X.B."/>
            <person name="Tian J.H."/>
            <person name="Sheng Y."/>
            <person name="Liu T."/>
            <person name="Pan Y.S."/>
            <person name="Xia L.Y."/>
            <person name="Li J."/>
            <person name="Zhao F."/>
            <person name="Cao W.C."/>
        </authorList>
    </citation>
    <scope>NUCLEOTIDE SEQUENCE [LARGE SCALE GENOMIC DNA]</scope>
    <source>
        <strain evidence="1">Iper-2018</strain>
    </source>
</reference>
<gene>
    <name evidence="1" type="ORF">HPB47_008850</name>
</gene>
<accession>A0AC60P3M3</accession>
<organism evidence="1 2">
    <name type="scientific">Ixodes persulcatus</name>
    <name type="common">Taiga tick</name>
    <dbReference type="NCBI Taxonomy" id="34615"/>
    <lineage>
        <taxon>Eukaryota</taxon>
        <taxon>Metazoa</taxon>
        <taxon>Ecdysozoa</taxon>
        <taxon>Arthropoda</taxon>
        <taxon>Chelicerata</taxon>
        <taxon>Arachnida</taxon>
        <taxon>Acari</taxon>
        <taxon>Parasitiformes</taxon>
        <taxon>Ixodida</taxon>
        <taxon>Ixodoidea</taxon>
        <taxon>Ixodidae</taxon>
        <taxon>Ixodinae</taxon>
        <taxon>Ixodes</taxon>
    </lineage>
</organism>